<dbReference type="AlphaFoldDB" id="A0A8C2MCX1"/>
<dbReference type="Proteomes" id="UP000694386">
    <property type="component" value="Unplaced"/>
</dbReference>
<dbReference type="InterPro" id="IPR000315">
    <property type="entry name" value="Znf_B-box"/>
</dbReference>
<evidence type="ECO:0000256" key="6">
    <source>
        <dbReference type="ARBA" id="ARBA00022490"/>
    </source>
</evidence>
<dbReference type="InterPro" id="IPR050143">
    <property type="entry name" value="TRIM/RBCC"/>
</dbReference>
<organism evidence="18 19">
    <name type="scientific">Cricetulus griseus</name>
    <name type="common">Chinese hamster</name>
    <name type="synonym">Cricetulus barabensis griseus</name>
    <dbReference type="NCBI Taxonomy" id="10029"/>
    <lineage>
        <taxon>Eukaryota</taxon>
        <taxon>Metazoa</taxon>
        <taxon>Chordata</taxon>
        <taxon>Craniata</taxon>
        <taxon>Vertebrata</taxon>
        <taxon>Euteleostomi</taxon>
        <taxon>Mammalia</taxon>
        <taxon>Eutheria</taxon>
        <taxon>Euarchontoglires</taxon>
        <taxon>Glires</taxon>
        <taxon>Rodentia</taxon>
        <taxon>Myomorpha</taxon>
        <taxon>Muroidea</taxon>
        <taxon>Cricetidae</taxon>
        <taxon>Cricetinae</taxon>
        <taxon>Cricetulus</taxon>
    </lineage>
</organism>
<keyword evidence="13 15" id="KW-0175">Coiled coil</keyword>
<dbReference type="SMART" id="SM00184">
    <property type="entry name" value="RING"/>
    <property type="match status" value="1"/>
</dbReference>
<evidence type="ECO:0000256" key="4">
    <source>
        <dbReference type="ARBA" id="ARBA00008518"/>
    </source>
</evidence>
<evidence type="ECO:0000256" key="12">
    <source>
        <dbReference type="ARBA" id="ARBA00022843"/>
    </source>
</evidence>
<evidence type="ECO:0000256" key="1">
    <source>
        <dbReference type="ARBA" id="ARBA00000900"/>
    </source>
</evidence>
<dbReference type="PANTHER" id="PTHR24103">
    <property type="entry name" value="E3 UBIQUITIN-PROTEIN LIGASE TRIM"/>
    <property type="match status" value="1"/>
</dbReference>
<dbReference type="Gene3D" id="3.30.160.60">
    <property type="entry name" value="Classic Zinc Finger"/>
    <property type="match status" value="1"/>
</dbReference>
<keyword evidence="8" id="KW-0479">Metal-binding</keyword>
<sequence>MDAVELARRLQEEATCSICLDYFSDPVMTACGHNFCRECIQMSWEKGKGKKGKRKQKGSFPCPECREMSPQRNLRPNRLLTKVAEMARQHPGLQKRDLCQAHQEPLKLFCQDDQIPICVVCRESQEHRLHRVLPVDEAAKEYKRRLEEDIKYLREEMIKTETLQAKEEQTLTEWQETVKERRERILEEFQKVVLFLVEEERRILQVLKKEEEETLAKLQDNKVSLDRQGRSLDLLLLQLEERVQQEPLQMLQVRPEDAEDPWDFSLPCAEFQGR</sequence>
<evidence type="ECO:0000256" key="15">
    <source>
        <dbReference type="SAM" id="Coils"/>
    </source>
</evidence>
<proteinExistence type="inferred from homology"/>
<evidence type="ECO:0000313" key="18">
    <source>
        <dbReference type="Ensembl" id="ENSCGRP00001016814.1"/>
    </source>
</evidence>
<dbReference type="InterPro" id="IPR013083">
    <property type="entry name" value="Znf_RING/FYVE/PHD"/>
</dbReference>
<feature type="domain" description="B box-type" evidence="17">
    <location>
        <begin position="94"/>
        <end position="135"/>
    </location>
</feature>
<reference evidence="18" key="1">
    <citation type="submission" date="2025-08" db="UniProtKB">
        <authorList>
            <consortium name="Ensembl"/>
        </authorList>
    </citation>
    <scope>IDENTIFICATION</scope>
</reference>
<dbReference type="PROSITE" id="PS50089">
    <property type="entry name" value="ZF_RING_2"/>
    <property type="match status" value="1"/>
</dbReference>
<evidence type="ECO:0000256" key="14">
    <source>
        <dbReference type="PROSITE-ProRule" id="PRU00024"/>
    </source>
</evidence>
<dbReference type="PROSITE" id="PS50119">
    <property type="entry name" value="ZF_BBOX"/>
    <property type="match status" value="1"/>
</dbReference>
<evidence type="ECO:0000256" key="11">
    <source>
        <dbReference type="ARBA" id="ARBA00022833"/>
    </source>
</evidence>
<dbReference type="GO" id="GO:0008270">
    <property type="term" value="F:zinc ion binding"/>
    <property type="evidence" value="ECO:0007669"/>
    <property type="project" value="UniProtKB-KW"/>
</dbReference>
<dbReference type="InterPro" id="IPR001841">
    <property type="entry name" value="Znf_RING"/>
</dbReference>
<comment type="pathway">
    <text evidence="3">Protein modification; protein ubiquitination.</text>
</comment>
<evidence type="ECO:0000256" key="5">
    <source>
        <dbReference type="ARBA" id="ARBA00012483"/>
    </source>
</evidence>
<dbReference type="EC" id="2.3.2.27" evidence="5"/>
<dbReference type="Gene3D" id="3.30.40.10">
    <property type="entry name" value="Zinc/RING finger domain, C3HC4 (zinc finger)"/>
    <property type="match status" value="1"/>
</dbReference>
<dbReference type="SMART" id="SM00336">
    <property type="entry name" value="BBOX"/>
    <property type="match status" value="1"/>
</dbReference>
<evidence type="ECO:0000256" key="3">
    <source>
        <dbReference type="ARBA" id="ARBA00004906"/>
    </source>
</evidence>
<protein>
    <recommendedName>
        <fullName evidence="5">RING-type E3 ubiquitin transferase</fullName>
        <ecNumber evidence="5">2.3.2.27</ecNumber>
    </recommendedName>
</protein>
<evidence type="ECO:0000256" key="9">
    <source>
        <dbReference type="ARBA" id="ARBA00022771"/>
    </source>
</evidence>
<dbReference type="GO" id="GO:0005737">
    <property type="term" value="C:cytoplasm"/>
    <property type="evidence" value="ECO:0007669"/>
    <property type="project" value="UniProtKB-SubCell"/>
</dbReference>
<keyword evidence="10" id="KW-0833">Ubl conjugation pathway</keyword>
<dbReference type="Pfam" id="PF13445">
    <property type="entry name" value="zf-RING_UBOX"/>
    <property type="match status" value="1"/>
</dbReference>
<accession>A0A8C2MCX1</accession>
<keyword evidence="11" id="KW-0862">Zinc</keyword>
<dbReference type="GO" id="GO:0061630">
    <property type="term" value="F:ubiquitin protein ligase activity"/>
    <property type="evidence" value="ECO:0007669"/>
    <property type="project" value="UniProtKB-EC"/>
</dbReference>
<evidence type="ECO:0000259" key="17">
    <source>
        <dbReference type="PROSITE" id="PS50119"/>
    </source>
</evidence>
<dbReference type="SUPFAM" id="SSF57850">
    <property type="entry name" value="RING/U-box"/>
    <property type="match status" value="1"/>
</dbReference>
<dbReference type="InterPro" id="IPR017907">
    <property type="entry name" value="Znf_RING_CS"/>
</dbReference>
<evidence type="ECO:0000256" key="7">
    <source>
        <dbReference type="ARBA" id="ARBA00022679"/>
    </source>
</evidence>
<feature type="domain" description="RING-type" evidence="16">
    <location>
        <begin position="16"/>
        <end position="66"/>
    </location>
</feature>
<dbReference type="InterPro" id="IPR027370">
    <property type="entry name" value="Znf-RING_euk"/>
</dbReference>
<evidence type="ECO:0000256" key="13">
    <source>
        <dbReference type="ARBA" id="ARBA00023054"/>
    </source>
</evidence>
<keyword evidence="6" id="KW-0963">Cytoplasm</keyword>
<dbReference type="FunFam" id="3.30.40.10:FF:000232">
    <property type="entry name" value="E3 ubiquitin-protein ligase TRIM11"/>
    <property type="match status" value="1"/>
</dbReference>
<dbReference type="PROSITE" id="PS00518">
    <property type="entry name" value="ZF_RING_1"/>
    <property type="match status" value="1"/>
</dbReference>
<comment type="subcellular location">
    <subcellularLocation>
        <location evidence="2">Cytoplasm</location>
    </subcellularLocation>
</comment>
<dbReference type="CDD" id="cd16595">
    <property type="entry name" value="RING-HC_TRIM17_C-IV"/>
    <property type="match status" value="1"/>
</dbReference>
<dbReference type="Pfam" id="PF00643">
    <property type="entry name" value="zf-B_box"/>
    <property type="match status" value="1"/>
</dbReference>
<evidence type="ECO:0000259" key="16">
    <source>
        <dbReference type="PROSITE" id="PS50089"/>
    </source>
</evidence>
<feature type="coiled-coil region" evidence="15">
    <location>
        <begin position="197"/>
        <end position="228"/>
    </location>
</feature>
<keyword evidence="7" id="KW-0808">Transferase</keyword>
<gene>
    <name evidence="18" type="primary">LOC113836810</name>
</gene>
<evidence type="ECO:0000256" key="10">
    <source>
        <dbReference type="ARBA" id="ARBA00022786"/>
    </source>
</evidence>
<evidence type="ECO:0000313" key="19">
    <source>
        <dbReference type="Proteomes" id="UP000694386"/>
    </source>
</evidence>
<dbReference type="SUPFAM" id="SSF57845">
    <property type="entry name" value="B-box zinc-binding domain"/>
    <property type="match status" value="1"/>
</dbReference>
<dbReference type="CDD" id="cd19762">
    <property type="entry name" value="Bbox2_TRIM7-like"/>
    <property type="match status" value="1"/>
</dbReference>
<keyword evidence="9 14" id="KW-0863">Zinc-finger</keyword>
<reference evidence="18" key="2">
    <citation type="submission" date="2025-09" db="UniProtKB">
        <authorList>
            <consortium name="Ensembl"/>
        </authorList>
    </citation>
    <scope>IDENTIFICATION</scope>
</reference>
<name>A0A8C2MCX1_CRIGR</name>
<keyword evidence="12" id="KW-0832">Ubl conjugation</keyword>
<comment type="similarity">
    <text evidence="4">Belongs to the TRIM/RBCC family.</text>
</comment>
<comment type="catalytic activity">
    <reaction evidence="1">
        <text>S-ubiquitinyl-[E2 ubiquitin-conjugating enzyme]-L-cysteine + [acceptor protein]-L-lysine = [E2 ubiquitin-conjugating enzyme]-L-cysteine + N(6)-ubiquitinyl-[acceptor protein]-L-lysine.</text>
        <dbReference type="EC" id="2.3.2.27"/>
    </reaction>
</comment>
<evidence type="ECO:0000256" key="2">
    <source>
        <dbReference type="ARBA" id="ARBA00004496"/>
    </source>
</evidence>
<dbReference type="Ensembl" id="ENSCGRT00001021058.1">
    <property type="protein sequence ID" value="ENSCGRP00001016814.1"/>
    <property type="gene ID" value="ENSCGRG00001017038.1"/>
</dbReference>
<evidence type="ECO:0000256" key="8">
    <source>
        <dbReference type="ARBA" id="ARBA00022723"/>
    </source>
</evidence>